<evidence type="ECO:0008006" key="4">
    <source>
        <dbReference type="Google" id="ProtNLM"/>
    </source>
</evidence>
<dbReference type="RefSeq" id="WP_379598752.1">
    <property type="nucleotide sequence ID" value="NZ_JBHRTN010000018.1"/>
</dbReference>
<evidence type="ECO:0000313" key="2">
    <source>
        <dbReference type="EMBL" id="MFC3127049.1"/>
    </source>
</evidence>
<accession>A0ABV7G2X2</accession>
<keyword evidence="3" id="KW-1185">Reference proteome</keyword>
<name>A0ABV7G2X2_9PROT</name>
<keyword evidence="1" id="KW-0812">Transmembrane</keyword>
<protein>
    <recommendedName>
        <fullName evidence="4">YfhO family protein</fullName>
    </recommendedName>
</protein>
<evidence type="ECO:0000313" key="3">
    <source>
        <dbReference type="Proteomes" id="UP001595593"/>
    </source>
</evidence>
<organism evidence="2 3">
    <name type="scientific">Teichococcus globiformis</name>
    <dbReference type="NCBI Taxonomy" id="2307229"/>
    <lineage>
        <taxon>Bacteria</taxon>
        <taxon>Pseudomonadati</taxon>
        <taxon>Pseudomonadota</taxon>
        <taxon>Alphaproteobacteria</taxon>
        <taxon>Acetobacterales</taxon>
        <taxon>Roseomonadaceae</taxon>
        <taxon>Roseomonas</taxon>
    </lineage>
</organism>
<proteinExistence type="predicted"/>
<feature type="transmembrane region" description="Helical" evidence="1">
    <location>
        <begin position="261"/>
        <end position="281"/>
    </location>
</feature>
<feature type="transmembrane region" description="Helical" evidence="1">
    <location>
        <begin position="116"/>
        <end position="146"/>
    </location>
</feature>
<dbReference type="Proteomes" id="UP001595593">
    <property type="component" value="Unassembled WGS sequence"/>
</dbReference>
<feature type="transmembrane region" description="Helical" evidence="1">
    <location>
        <begin position="288"/>
        <end position="306"/>
    </location>
</feature>
<keyword evidence="1" id="KW-0472">Membrane</keyword>
<comment type="caution">
    <text evidence="2">The sequence shown here is derived from an EMBL/GenBank/DDBJ whole genome shotgun (WGS) entry which is preliminary data.</text>
</comment>
<reference evidence="3" key="1">
    <citation type="journal article" date="2019" name="Int. J. Syst. Evol. Microbiol.">
        <title>The Global Catalogue of Microorganisms (GCM) 10K type strain sequencing project: providing services to taxonomists for standard genome sequencing and annotation.</title>
        <authorList>
            <consortium name="The Broad Institute Genomics Platform"/>
            <consortium name="The Broad Institute Genome Sequencing Center for Infectious Disease"/>
            <person name="Wu L."/>
            <person name="Ma J."/>
        </authorList>
    </citation>
    <scope>NUCLEOTIDE SEQUENCE [LARGE SCALE GENOMIC DNA]</scope>
    <source>
        <strain evidence="3">KCTC 52094</strain>
    </source>
</reference>
<feature type="transmembrane region" description="Helical" evidence="1">
    <location>
        <begin position="158"/>
        <end position="188"/>
    </location>
</feature>
<feature type="transmembrane region" description="Helical" evidence="1">
    <location>
        <begin position="85"/>
        <end position="104"/>
    </location>
</feature>
<gene>
    <name evidence="2" type="ORF">ACFOD4_18430</name>
</gene>
<sequence>MRMPAGMIRLALVLLAGLLLLTPMMVSPMPALGDFANHQARFWLLGGGLALMPEVYGADWSRAFINIGGDLVVRFFAGVVPGDRVGQGILVFGILGPPLGVLLLNRRLHGWNVWMVLFPFLAWTQTLLFGFVTFQMGVGLALLLVTLDTLLPGGAGRWLYRLAAAFVMLTVHPFALLFYAALTGGLILGPRLGDHLASRPAMMRFLRQGLMLVGICAVPLLVLSLTAAHLPGEDKHVDSAPVVWTEGLTRFSALISPLRTYHLSVDVALVGLVALAPLYALLRRRLSLHEGLFTVAVILGIASLFMPKAMAGTAALELRIPLMALLALAASLRIDMPTRRETMVAAALLAMLGLVRTGDVVRHWARAEEDVAALRRVMAVLPPGQAVLPLRHFATPDAVASAPLGRYFVDDRGQFTQMASFATIWRQAFIPNLFSARGKQPLVVLPPYNEISVPEGGPASVHVLERPDYPVPESQTYALQWRERFDYALVLDADLPDREGVVALPPGVQVVADEGFVQLLRLPRAGPPLAAR</sequence>
<feature type="transmembrane region" description="Helical" evidence="1">
    <location>
        <begin position="209"/>
        <end position="230"/>
    </location>
</feature>
<dbReference type="EMBL" id="JBHRTN010000018">
    <property type="protein sequence ID" value="MFC3127049.1"/>
    <property type="molecule type" value="Genomic_DNA"/>
</dbReference>
<evidence type="ECO:0000256" key="1">
    <source>
        <dbReference type="SAM" id="Phobius"/>
    </source>
</evidence>
<keyword evidence="1" id="KW-1133">Transmembrane helix</keyword>